<protein>
    <submittedName>
        <fullName evidence="2">Uncharacterized protein</fullName>
    </submittedName>
</protein>
<sequence length="418" mass="45961">MSTSNLESRSSRLIFRTRDENRPLSSSRPVPAPPVLVSTPQKLPTIRVTPATPDIPYIKVTPATPVARSGDELAATEATSPLESPRLSGWPSASTLEVVARLHPSDAGFRVAASLDAGKQSQTHSMALDRSLVGVEASSKTTIEDEEDPLSFDITQPVKPSPRPIASTPESRAQAALVARANLFYHYSASPSPMSPNLHQGNYAAEAEERACAQVLGGTKDWWLDVRDLVCEQCVGAIYAHNRSVTIPASSQAHVMLLSERLTNSPLQRQVGAREFVSVVGTPYHPPRCDHGSQLARYVNRLGAQDASRIRYIVVSGPAYAFKNVPRFTSAIMQLCLFLPNIQRACVSIDTRYPVDIEKKTAKGVAFWMSMLEGKLPDHERLQVWGLRKHPQLAKEWSRAKRKWYEIGKAALLVAWNA</sequence>
<proteinExistence type="predicted"/>
<evidence type="ECO:0000313" key="2">
    <source>
        <dbReference type="EMBL" id="OWP02148.1"/>
    </source>
</evidence>
<organism evidence="2 3">
    <name type="scientific">Diplocarpon coronariae</name>
    <dbReference type="NCBI Taxonomy" id="2795749"/>
    <lineage>
        <taxon>Eukaryota</taxon>
        <taxon>Fungi</taxon>
        <taxon>Dikarya</taxon>
        <taxon>Ascomycota</taxon>
        <taxon>Pezizomycotina</taxon>
        <taxon>Leotiomycetes</taxon>
        <taxon>Helotiales</taxon>
        <taxon>Drepanopezizaceae</taxon>
        <taxon>Diplocarpon</taxon>
    </lineage>
</organism>
<comment type="caution">
    <text evidence="2">The sequence shown here is derived from an EMBL/GenBank/DDBJ whole genome shotgun (WGS) entry which is preliminary data.</text>
</comment>
<feature type="region of interest" description="Disordered" evidence="1">
    <location>
        <begin position="68"/>
        <end position="89"/>
    </location>
</feature>
<dbReference type="Proteomes" id="UP000242519">
    <property type="component" value="Unassembled WGS sequence"/>
</dbReference>
<dbReference type="InParanoid" id="A0A218Z2G4"/>
<feature type="region of interest" description="Disordered" evidence="1">
    <location>
        <begin position="1"/>
        <end position="38"/>
    </location>
</feature>
<accession>A0A218Z2G4</accession>
<dbReference type="EMBL" id="MZNU01000247">
    <property type="protein sequence ID" value="OWP02148.1"/>
    <property type="molecule type" value="Genomic_DNA"/>
</dbReference>
<keyword evidence="3" id="KW-1185">Reference proteome</keyword>
<gene>
    <name evidence="2" type="ORF">B2J93_3580</name>
</gene>
<evidence type="ECO:0000313" key="3">
    <source>
        <dbReference type="Proteomes" id="UP000242519"/>
    </source>
</evidence>
<reference evidence="2 3" key="1">
    <citation type="submission" date="2017-04" db="EMBL/GenBank/DDBJ databases">
        <title>Draft genome sequence of Marssonina coronaria NL1: causal agent of apple blotch.</title>
        <authorList>
            <person name="Cheng Q."/>
        </authorList>
    </citation>
    <scope>NUCLEOTIDE SEQUENCE [LARGE SCALE GENOMIC DNA]</scope>
    <source>
        <strain evidence="2 3">NL1</strain>
    </source>
</reference>
<dbReference type="AlphaFoldDB" id="A0A218Z2G4"/>
<evidence type="ECO:0000256" key="1">
    <source>
        <dbReference type="SAM" id="MobiDB-lite"/>
    </source>
</evidence>
<name>A0A218Z2G4_9HELO</name>